<organism evidence="2 3">
    <name type="scientific">Candida dubliniensis (strain CD36 / ATCC MYA-646 / CBS 7987 / NCPF 3949 / NRRL Y-17841)</name>
    <name type="common">Yeast</name>
    <dbReference type="NCBI Taxonomy" id="573826"/>
    <lineage>
        <taxon>Eukaryota</taxon>
        <taxon>Fungi</taxon>
        <taxon>Dikarya</taxon>
        <taxon>Ascomycota</taxon>
        <taxon>Saccharomycotina</taxon>
        <taxon>Pichiomycetes</taxon>
        <taxon>Debaryomycetaceae</taxon>
        <taxon>Candida/Lodderomyces clade</taxon>
        <taxon>Candida</taxon>
    </lineage>
</organism>
<dbReference type="VEuPathDB" id="FungiDB:CD36_52120"/>
<dbReference type="RefSeq" id="XP_002420517.1">
    <property type="nucleotide sequence ID" value="XM_002420472.1"/>
</dbReference>
<evidence type="ECO:0000313" key="3">
    <source>
        <dbReference type="Proteomes" id="UP000002605"/>
    </source>
</evidence>
<dbReference type="HOGENOM" id="CLU_425770_0_0_1"/>
<dbReference type="GeneID" id="8048202"/>
<sequence>MSDCLSNKVILEYFNHHSKQLMPSCDLQTVLPREFTSETLKLNRSTSIKLHDLIRITPVQVTLKGPFPYELNAAKYIVKCENPISESNTGFKNTIKRHHWYPNVNINPTYNNEVLQLESIEPYSPPPFQTLHSEMKKWRNSGFKVDSPINFNTSHKSISIHPSPKWVLPDSIDLFSISQDNLNSHIPKHSIPEREVLLIKDKTPSCKYFCESQLIFTPLEPCINTMRYDPWLYNDSSLPNPCVEDITQYLLDQNRVTKSGKYLVVPVACPNTKMKDSPVVIISKFIFSHLKPEKHNWKLPMRVLIENMTWNPFNVDTANFVNKYLIETIAQDRNFMATTDKTIISSVQMAIPPTTTHAFPKLSKTESAQELKPVNIKYPQRNNTPTKSDGLINTQIETNVATYHNDTDIMNELISSRKRKRKKLDTVSNAVLPPEISMLSFVEPKIPQNKETIEEINSSVLSITTIDKSVFAKTQHIIINETLWDTNYQLAKSLSDVVHALEMKIKLPIDIIVNATTGIYCTSSDYLFQSDGHGEFLILKTLLHLKKHFRSLLLFSTVSTPIFLKYNSKKLQKLQVLCMSLNIKLFLIPPQDLVVWILQVLNVEGPENSTLSVDTDDQEGNLLAECGLSYFQVNQVLQRCSFDEFLIMDTKEKINQFGEIITSELIYQLESILSQQLY</sequence>
<accession>B9WHF4</accession>
<proteinExistence type="predicted"/>
<reference evidence="2 3" key="1">
    <citation type="journal article" date="2009" name="Genome Res.">
        <title>Comparative genomics of the fungal pathogens Candida dubliniensis and Candida albicans.</title>
        <authorList>
            <person name="Jackson A.P."/>
            <person name="Gamble J.A."/>
            <person name="Yeomans T."/>
            <person name="Moran G.P."/>
            <person name="Saunders D."/>
            <person name="Harris D."/>
            <person name="Aslett M."/>
            <person name="Barrell J.F."/>
            <person name="Butler G."/>
            <person name="Citiulo F."/>
            <person name="Coleman D.C."/>
            <person name="de Groot P.W.J."/>
            <person name="Goodwin T.J."/>
            <person name="Quail M.A."/>
            <person name="McQuillan J."/>
            <person name="Munro C.A."/>
            <person name="Pain A."/>
            <person name="Poulter R.T."/>
            <person name="Rajandream M.A."/>
            <person name="Renauld H."/>
            <person name="Spiering M.J."/>
            <person name="Tivey A."/>
            <person name="Gow N.A.R."/>
            <person name="Barrell B."/>
            <person name="Sullivan D.J."/>
            <person name="Berriman M."/>
        </authorList>
    </citation>
    <scope>NUCLEOTIDE SEQUENCE [LARGE SCALE GENOMIC DNA]</scope>
    <source>
        <strain evidence="3">CD36 / ATCC MYA-646 / CBS 7987 / NCPF 3949 / NRRL Y-17841</strain>
    </source>
</reference>
<dbReference type="EMBL" id="FM992692">
    <property type="protein sequence ID" value="CAX41596.1"/>
    <property type="molecule type" value="Genomic_DNA"/>
</dbReference>
<dbReference type="CGD" id="CAL0000166047">
    <property type="gene designation" value="Cd36_52120"/>
</dbReference>
<dbReference type="KEGG" id="cdu:CD36_52120"/>
<dbReference type="Proteomes" id="UP000002605">
    <property type="component" value="Chromosome 5"/>
</dbReference>
<protein>
    <submittedName>
        <fullName evidence="2">Uncharacterized protein</fullName>
    </submittedName>
</protein>
<dbReference type="AlphaFoldDB" id="B9WHF4"/>
<keyword evidence="3" id="KW-1185">Reference proteome</keyword>
<name>B9WHF4_CANDC</name>
<dbReference type="OrthoDB" id="4019681at2759"/>
<gene>
    <name evidence="1" type="ordered locus">Cd36_52120</name>
    <name evidence="2" type="ORF">CD36_52120</name>
</gene>
<evidence type="ECO:0000313" key="1">
    <source>
        <dbReference type="CGD" id="CAL0000166047"/>
    </source>
</evidence>
<evidence type="ECO:0000313" key="2">
    <source>
        <dbReference type="EMBL" id="CAX41596.1"/>
    </source>
</evidence>